<dbReference type="GO" id="GO:0005634">
    <property type="term" value="C:nucleus"/>
    <property type="evidence" value="ECO:0007669"/>
    <property type="project" value="UniProtKB-SubCell"/>
</dbReference>
<keyword evidence="2" id="KW-0805">Transcription regulation</keyword>
<proteinExistence type="predicted"/>
<gene>
    <name evidence="7" type="ORF">Esi_0030_0136</name>
</gene>
<feature type="compositionally biased region" description="Acidic residues" evidence="6">
    <location>
        <begin position="198"/>
        <end position="226"/>
    </location>
</feature>
<protein>
    <submittedName>
        <fullName evidence="7">Uncharacterized protein</fullName>
    </submittedName>
</protein>
<dbReference type="GO" id="GO:0006367">
    <property type="term" value="P:transcription initiation at RNA polymerase II promoter"/>
    <property type="evidence" value="ECO:0007669"/>
    <property type="project" value="InterPro"/>
</dbReference>
<dbReference type="STRING" id="2880.D8LKK6"/>
<evidence type="ECO:0000313" key="7">
    <source>
        <dbReference type="EMBL" id="CBN74596.1"/>
    </source>
</evidence>
<feature type="compositionally biased region" description="Acidic residues" evidence="6">
    <location>
        <begin position="235"/>
        <end position="248"/>
    </location>
</feature>
<feature type="compositionally biased region" description="Gly residues" evidence="6">
    <location>
        <begin position="332"/>
        <end position="361"/>
    </location>
</feature>
<feature type="compositionally biased region" description="Acidic residues" evidence="6">
    <location>
        <begin position="1"/>
        <end position="17"/>
    </location>
</feature>
<evidence type="ECO:0000256" key="4">
    <source>
        <dbReference type="ARBA" id="ARBA00023163"/>
    </source>
</evidence>
<sequence>MYREQEAEEHSEDEDYEGPGKFDAFERPAFKRRTIKTRAIQWALEDRRDHAQGGGIKYTGDKITQQMSRYATFKVDPNRPQTIEVTPIDEWWQFKKAPKDTGKNMTVKEAEELMKKQENFLGPLSLANRILGKKSLEAAAKEKAEQSRYGGLDHEDTQVLKEAGMKLASPEDTQAVDGFGDGSGSDGGAGEIEKGEVDSDAGGEDDDFGDEVRSDDEEEVGNDDANEGGGTLHQDDEDLNDSDDEHLTDDEHHELQKLSRSVNAEGGHVEEEDDYTVSGDIGRASPTVPPPGNPKPAAGAPAGDGADSSAGGGGGGGGGGGSGKRGASAMEVGGGEGGGSAGGRAGGRAGGTGSGGEGGSGSKRARTAQKKGAQEINQANVVATLKRYGGRLASKALLGHFVAALKADGKKNKEAAVANLRAILKKVATKVDDAIEGTVWVLKKHFS</sequence>
<evidence type="ECO:0000256" key="3">
    <source>
        <dbReference type="ARBA" id="ARBA00023125"/>
    </source>
</evidence>
<dbReference type="GO" id="GO:0003677">
    <property type="term" value="F:DNA binding"/>
    <property type="evidence" value="ECO:0007669"/>
    <property type="project" value="UniProtKB-KW"/>
</dbReference>
<dbReference type="OrthoDB" id="10411274at2759"/>
<keyword evidence="3" id="KW-0238">DNA-binding</keyword>
<dbReference type="Proteomes" id="UP000002630">
    <property type="component" value="Linkage Group LG19"/>
</dbReference>
<feature type="compositionally biased region" description="Gly residues" evidence="6">
    <location>
        <begin position="179"/>
        <end position="190"/>
    </location>
</feature>
<comment type="subcellular location">
    <subcellularLocation>
        <location evidence="1">Nucleus</location>
    </subcellularLocation>
</comment>
<keyword evidence="8" id="KW-1185">Reference proteome</keyword>
<feature type="compositionally biased region" description="Low complexity" evidence="6">
    <location>
        <begin position="295"/>
        <end position="309"/>
    </location>
</feature>
<evidence type="ECO:0000313" key="8">
    <source>
        <dbReference type="Proteomes" id="UP000002630"/>
    </source>
</evidence>
<reference evidence="7 8" key="1">
    <citation type="journal article" date="2010" name="Nature">
        <title>The Ectocarpus genome and the independent evolution of multicellularity in brown algae.</title>
        <authorList>
            <person name="Cock J.M."/>
            <person name="Sterck L."/>
            <person name="Rouze P."/>
            <person name="Scornet D."/>
            <person name="Allen A.E."/>
            <person name="Amoutzias G."/>
            <person name="Anthouard V."/>
            <person name="Artiguenave F."/>
            <person name="Aury J.M."/>
            <person name="Badger J.H."/>
            <person name="Beszteri B."/>
            <person name="Billiau K."/>
            <person name="Bonnet E."/>
            <person name="Bothwell J.H."/>
            <person name="Bowler C."/>
            <person name="Boyen C."/>
            <person name="Brownlee C."/>
            <person name="Carrano C.J."/>
            <person name="Charrier B."/>
            <person name="Cho G.Y."/>
            <person name="Coelho S.M."/>
            <person name="Collen J."/>
            <person name="Corre E."/>
            <person name="Da Silva C."/>
            <person name="Delage L."/>
            <person name="Delaroque N."/>
            <person name="Dittami S.M."/>
            <person name="Doulbeau S."/>
            <person name="Elias M."/>
            <person name="Farnham G."/>
            <person name="Gachon C.M."/>
            <person name="Gschloessl B."/>
            <person name="Heesch S."/>
            <person name="Jabbari K."/>
            <person name="Jubin C."/>
            <person name="Kawai H."/>
            <person name="Kimura K."/>
            <person name="Kloareg B."/>
            <person name="Kupper F.C."/>
            <person name="Lang D."/>
            <person name="Le Bail A."/>
            <person name="Leblanc C."/>
            <person name="Lerouge P."/>
            <person name="Lohr M."/>
            <person name="Lopez P.J."/>
            <person name="Martens C."/>
            <person name="Maumus F."/>
            <person name="Michel G."/>
            <person name="Miranda-Saavedra D."/>
            <person name="Morales J."/>
            <person name="Moreau H."/>
            <person name="Motomura T."/>
            <person name="Nagasato C."/>
            <person name="Napoli C.A."/>
            <person name="Nelson D.R."/>
            <person name="Nyvall-Collen P."/>
            <person name="Peters A.F."/>
            <person name="Pommier C."/>
            <person name="Potin P."/>
            <person name="Poulain J."/>
            <person name="Quesneville H."/>
            <person name="Read B."/>
            <person name="Rensing S.A."/>
            <person name="Ritter A."/>
            <person name="Rousvoal S."/>
            <person name="Samanta M."/>
            <person name="Samson G."/>
            <person name="Schroeder D.C."/>
            <person name="Segurens B."/>
            <person name="Strittmatter M."/>
            <person name="Tonon T."/>
            <person name="Tregear J.W."/>
            <person name="Valentin K."/>
            <person name="von Dassow P."/>
            <person name="Yamagishi T."/>
            <person name="Van de Peer Y."/>
            <person name="Wincker P."/>
        </authorList>
    </citation>
    <scope>NUCLEOTIDE SEQUENCE [LARGE SCALE GENOMIC DNA]</scope>
    <source>
        <strain evidence="8">Ec32 / CCAP1310/4</strain>
    </source>
</reference>
<dbReference type="SUPFAM" id="SSF50916">
    <property type="entry name" value="Rap30/74 interaction domains"/>
    <property type="match status" value="1"/>
</dbReference>
<dbReference type="InterPro" id="IPR011039">
    <property type="entry name" value="TFIIF_interaction"/>
</dbReference>
<dbReference type="EMBL" id="FN649744">
    <property type="protein sequence ID" value="CBN74596.1"/>
    <property type="molecule type" value="Genomic_DNA"/>
</dbReference>
<feature type="region of interest" description="Disordered" evidence="6">
    <location>
        <begin position="1"/>
        <end position="23"/>
    </location>
</feature>
<accession>D8LKK6</accession>
<dbReference type="AlphaFoldDB" id="D8LKK6"/>
<evidence type="ECO:0000256" key="5">
    <source>
        <dbReference type="ARBA" id="ARBA00023242"/>
    </source>
</evidence>
<evidence type="ECO:0000256" key="1">
    <source>
        <dbReference type="ARBA" id="ARBA00004123"/>
    </source>
</evidence>
<dbReference type="EMBL" id="FN648487">
    <property type="protein sequence ID" value="CBN74596.1"/>
    <property type="molecule type" value="Genomic_DNA"/>
</dbReference>
<keyword evidence="4" id="KW-0804">Transcription</keyword>
<keyword evidence="5" id="KW-0539">Nucleus</keyword>
<dbReference type="InParanoid" id="D8LKK6"/>
<feature type="region of interest" description="Disordered" evidence="6">
    <location>
        <begin position="139"/>
        <end position="373"/>
    </location>
</feature>
<evidence type="ECO:0000256" key="6">
    <source>
        <dbReference type="SAM" id="MobiDB-lite"/>
    </source>
</evidence>
<evidence type="ECO:0000256" key="2">
    <source>
        <dbReference type="ARBA" id="ARBA00023015"/>
    </source>
</evidence>
<feature type="compositionally biased region" description="Basic and acidic residues" evidence="6">
    <location>
        <begin position="139"/>
        <end position="159"/>
    </location>
</feature>
<name>D8LKK6_ECTSI</name>
<organism evidence="7 8">
    <name type="scientific">Ectocarpus siliculosus</name>
    <name type="common">Brown alga</name>
    <name type="synonym">Conferva siliculosa</name>
    <dbReference type="NCBI Taxonomy" id="2880"/>
    <lineage>
        <taxon>Eukaryota</taxon>
        <taxon>Sar</taxon>
        <taxon>Stramenopiles</taxon>
        <taxon>Ochrophyta</taxon>
        <taxon>PX clade</taxon>
        <taxon>Phaeophyceae</taxon>
        <taxon>Ectocarpales</taxon>
        <taxon>Ectocarpaceae</taxon>
        <taxon>Ectocarpus</taxon>
    </lineage>
</organism>
<feature type="compositionally biased region" description="Gly residues" evidence="6">
    <location>
        <begin position="310"/>
        <end position="324"/>
    </location>
</feature>